<dbReference type="EMBL" id="CP108341">
    <property type="protein sequence ID" value="WTW29392.1"/>
    <property type="molecule type" value="Genomic_DNA"/>
</dbReference>
<proteinExistence type="predicted"/>
<evidence type="ECO:0000313" key="1">
    <source>
        <dbReference type="EMBL" id="WTW29392.1"/>
    </source>
</evidence>
<reference evidence="1 2" key="1">
    <citation type="submission" date="2022-10" db="EMBL/GenBank/DDBJ databases">
        <title>The complete genomes of actinobacterial strains from the NBC collection.</title>
        <authorList>
            <person name="Joergensen T.S."/>
            <person name="Alvarez Arevalo M."/>
            <person name="Sterndorff E.B."/>
            <person name="Faurdal D."/>
            <person name="Vuksanovic O."/>
            <person name="Mourched A.-S."/>
            <person name="Charusanti P."/>
            <person name="Shaw S."/>
            <person name="Blin K."/>
            <person name="Weber T."/>
        </authorList>
    </citation>
    <scope>NUCLEOTIDE SEQUENCE [LARGE SCALE GENOMIC DNA]</scope>
    <source>
        <strain evidence="1 2">NBC_00017</strain>
    </source>
</reference>
<sequence>MHRVIVVPPACVGPDAPLRAVEQLVERLGSPVSLAMPFGLVREDDPAVLTAAPSEAAP</sequence>
<dbReference type="Proteomes" id="UP001621512">
    <property type="component" value="Chromosome"/>
</dbReference>
<keyword evidence="2" id="KW-1185">Reference proteome</keyword>
<gene>
    <name evidence="1" type="ORF">OHU35_26495</name>
</gene>
<accession>A0ABZ1MQK8</accession>
<name>A0ABZ1MQK8_STREF</name>
<organism evidence="1 2">
    <name type="scientific">Streptomyces purpurascens</name>
    <dbReference type="NCBI Taxonomy" id="1924"/>
    <lineage>
        <taxon>Bacteria</taxon>
        <taxon>Bacillati</taxon>
        <taxon>Actinomycetota</taxon>
        <taxon>Actinomycetes</taxon>
        <taxon>Kitasatosporales</taxon>
        <taxon>Streptomycetaceae</taxon>
        <taxon>Streptomyces</taxon>
    </lineage>
</organism>
<dbReference type="RefSeq" id="WP_189722778.1">
    <property type="nucleotide sequence ID" value="NZ_BMUK01000003.1"/>
</dbReference>
<evidence type="ECO:0000313" key="2">
    <source>
        <dbReference type="Proteomes" id="UP001621512"/>
    </source>
</evidence>
<protein>
    <submittedName>
        <fullName evidence="1">Uncharacterized protein</fullName>
    </submittedName>
</protein>